<dbReference type="InterPro" id="IPR023299">
    <property type="entry name" value="ATPase_P-typ_cyto_dom_N"/>
</dbReference>
<dbReference type="EMBL" id="CP071182">
    <property type="protein sequence ID" value="QSO46535.1"/>
    <property type="molecule type" value="Genomic_DNA"/>
</dbReference>
<keyword evidence="14 19" id="KW-1133">Transmembrane helix</keyword>
<dbReference type="GO" id="GO:0005524">
    <property type="term" value="F:ATP binding"/>
    <property type="evidence" value="ECO:0007669"/>
    <property type="project" value="UniProtKB-UniRule"/>
</dbReference>
<dbReference type="Gene3D" id="2.70.150.10">
    <property type="entry name" value="Calcium-transporting ATPase, cytoplasmic transduction domain A"/>
    <property type="match status" value="1"/>
</dbReference>
<comment type="catalytic activity">
    <reaction evidence="18">
        <text>Cu(+)(in) + ATP + H2O = Cu(+)(out) + ADP + phosphate + H(+)</text>
        <dbReference type="Rhea" id="RHEA:25792"/>
        <dbReference type="ChEBI" id="CHEBI:15377"/>
        <dbReference type="ChEBI" id="CHEBI:15378"/>
        <dbReference type="ChEBI" id="CHEBI:30616"/>
        <dbReference type="ChEBI" id="CHEBI:43474"/>
        <dbReference type="ChEBI" id="CHEBI:49552"/>
        <dbReference type="ChEBI" id="CHEBI:456216"/>
        <dbReference type="EC" id="7.2.2.8"/>
    </reaction>
</comment>
<keyword evidence="7 19" id="KW-0812">Transmembrane</keyword>
<feature type="transmembrane region" description="Helical" evidence="19">
    <location>
        <begin position="741"/>
        <end position="760"/>
    </location>
</feature>
<feature type="transmembrane region" description="Helical" evidence="19">
    <location>
        <begin position="440"/>
        <end position="467"/>
    </location>
</feature>
<sequence length="813" mass="88038">MAVLTCHLCSQPIEQPVTRSGKTFCCHACHDMWQLLGEEQLADLKAQPGVDWAVVRETSAPLRTTDNVTNFEQHRALNLHLTGLWCASCGLLVEHVVHRLPGVVRSSVSGPSETLEVSFDPLLTTPSEICDAVSRLGYGVHADDSDGNDEPGDPERLTRRFAISLTLSLVLMMSSIPIWSGNLREFPPGAKVLLTCLLGLLTTPIVFWAGFPFLRGAWSSLRHRVPTMDLLIAMASLAAYFYSVVGALTDEPYVYFDTCGFLITFLLLGRLLESSTRERALAVTRSLAKLTVSTATVLRDQHEEEVPVEELRKRDLVVVRPGGRIAVDGVVREGISDLDESFLTGESLCVTKGPGERVYAGTTNYSGRLVVENIRDTHDTVLAQTLRFVHKTQAEGHIYHLLTDRLLRVFVPAVLLVAILTFCIWKLFTPVDTATAILRAVATLVIACPCALSVAAPVTSQCAISVLGRIGVLLRSDEAIERSAGINAVVFDKTGTLTQGHVQLSRFYPEDLTFLQWASSAEAGSEHPYGRAIVASASAKGVPLKPASDFTTHPGTGVTATVAGRQISVRRYTGEPLPPDLRTVVAETNMKGQSLSILWIDGLPCAAFCFSDTVRLEAFETVKRLQEMGVEVHMATGDHDEAAQRVAERTGILMWRSGLTPIDKADYIKKLQRRGIKVAYVGDGVNDAAALLQSDLGIAMGSGTDIAIKSGHLVLMKTHLSLIPTVLKTCQQALSVTRQNLAWAVSYNIVALVAAAVGFARPAIAAAAMVLSSAFVLGNALRLLGDKPLNYLKPVGVVIGSAFLLFVLAWYRI</sequence>
<evidence type="ECO:0000256" key="13">
    <source>
        <dbReference type="ARBA" id="ARBA00022967"/>
    </source>
</evidence>
<dbReference type="SFLD" id="SFLDS00003">
    <property type="entry name" value="Haloacid_Dehalogenase"/>
    <property type="match status" value="1"/>
</dbReference>
<dbReference type="SUPFAM" id="SSF55008">
    <property type="entry name" value="HMA, heavy metal-associated domain"/>
    <property type="match status" value="1"/>
</dbReference>
<dbReference type="Pfam" id="PF00122">
    <property type="entry name" value="E1-E2_ATPase"/>
    <property type="match status" value="1"/>
</dbReference>
<evidence type="ECO:0000256" key="19">
    <source>
        <dbReference type="RuleBase" id="RU362081"/>
    </source>
</evidence>
<keyword evidence="10" id="KW-0187">Copper transport</keyword>
<keyword evidence="9 19" id="KW-0547">Nucleotide-binding</keyword>
<evidence type="ECO:0000256" key="17">
    <source>
        <dbReference type="ARBA" id="ARBA00023136"/>
    </source>
</evidence>
<keyword evidence="8 19" id="KW-0479">Metal-binding</keyword>
<dbReference type="PRINTS" id="PR00943">
    <property type="entry name" value="CUATPASE"/>
</dbReference>
<dbReference type="InterPro" id="IPR044492">
    <property type="entry name" value="P_typ_ATPase_HD_dom"/>
</dbReference>
<dbReference type="PROSITE" id="PS50846">
    <property type="entry name" value="HMA_2"/>
    <property type="match status" value="1"/>
</dbReference>
<keyword evidence="22" id="KW-1185">Reference proteome</keyword>
<evidence type="ECO:0000256" key="2">
    <source>
        <dbReference type="ARBA" id="ARBA00006024"/>
    </source>
</evidence>
<organism evidence="21 22">
    <name type="scientific">Alicyclobacillus mengziensis</name>
    <dbReference type="NCBI Taxonomy" id="2931921"/>
    <lineage>
        <taxon>Bacteria</taxon>
        <taxon>Bacillati</taxon>
        <taxon>Bacillota</taxon>
        <taxon>Bacilli</taxon>
        <taxon>Bacillales</taxon>
        <taxon>Alicyclobacillaceae</taxon>
        <taxon>Alicyclobacillus</taxon>
    </lineage>
</organism>
<dbReference type="RefSeq" id="WP_206655904.1">
    <property type="nucleotide sequence ID" value="NZ_CP071182.1"/>
</dbReference>
<dbReference type="InterPro" id="IPR018303">
    <property type="entry name" value="ATPase_P-typ_P_site"/>
</dbReference>
<dbReference type="NCBIfam" id="TIGR01525">
    <property type="entry name" value="ATPase-IB_hvy"/>
    <property type="match status" value="1"/>
</dbReference>
<dbReference type="SFLD" id="SFLDF00027">
    <property type="entry name" value="p-type_atpase"/>
    <property type="match status" value="1"/>
</dbReference>
<dbReference type="Pfam" id="PF00702">
    <property type="entry name" value="Hydrolase"/>
    <property type="match status" value="1"/>
</dbReference>
<dbReference type="PROSITE" id="PS00154">
    <property type="entry name" value="ATPASE_E1_E2"/>
    <property type="match status" value="1"/>
</dbReference>
<dbReference type="Proteomes" id="UP000663505">
    <property type="component" value="Chromosome"/>
</dbReference>
<accession>A0A9X7Z6R8</accession>
<dbReference type="Gene3D" id="3.40.50.1000">
    <property type="entry name" value="HAD superfamily/HAD-like"/>
    <property type="match status" value="1"/>
</dbReference>
<evidence type="ECO:0000256" key="15">
    <source>
        <dbReference type="ARBA" id="ARBA00023008"/>
    </source>
</evidence>
<dbReference type="GO" id="GO:0016887">
    <property type="term" value="F:ATP hydrolysis activity"/>
    <property type="evidence" value="ECO:0007669"/>
    <property type="project" value="InterPro"/>
</dbReference>
<dbReference type="SUPFAM" id="SSF81665">
    <property type="entry name" value="Calcium ATPase, transmembrane domain M"/>
    <property type="match status" value="1"/>
</dbReference>
<dbReference type="GO" id="GO:0043682">
    <property type="term" value="F:P-type divalent copper transporter activity"/>
    <property type="evidence" value="ECO:0007669"/>
    <property type="project" value="TreeGrafter"/>
</dbReference>
<dbReference type="InterPro" id="IPR001757">
    <property type="entry name" value="P_typ_ATPase"/>
</dbReference>
<dbReference type="InterPro" id="IPR059000">
    <property type="entry name" value="ATPase_P-type_domA"/>
</dbReference>
<dbReference type="CDD" id="cd00371">
    <property type="entry name" value="HMA"/>
    <property type="match status" value="1"/>
</dbReference>
<feature type="transmembrane region" description="Helical" evidence="19">
    <location>
        <begin position="192"/>
        <end position="218"/>
    </location>
</feature>
<comment type="subcellular location">
    <subcellularLocation>
        <location evidence="1">Cell membrane</location>
        <topology evidence="1">Multi-pass membrane protein</topology>
    </subcellularLocation>
</comment>
<dbReference type="GO" id="GO:0055070">
    <property type="term" value="P:copper ion homeostasis"/>
    <property type="evidence" value="ECO:0007669"/>
    <property type="project" value="TreeGrafter"/>
</dbReference>
<comment type="similarity">
    <text evidence="2 19">Belongs to the cation transport ATPase (P-type) (TC 3.A.3) family. Type IB subfamily.</text>
</comment>
<keyword evidence="13" id="KW-1278">Translocase</keyword>
<dbReference type="Gene3D" id="3.40.1110.10">
    <property type="entry name" value="Calcium-transporting ATPase, cytoplasmic domain N"/>
    <property type="match status" value="1"/>
</dbReference>
<dbReference type="SFLD" id="SFLDG00002">
    <property type="entry name" value="C1.7:_P-type_atpase_like"/>
    <property type="match status" value="1"/>
</dbReference>
<proteinExistence type="inferred from homology"/>
<evidence type="ECO:0000256" key="11">
    <source>
        <dbReference type="ARBA" id="ARBA00022840"/>
    </source>
</evidence>
<dbReference type="KEGG" id="afx:JZ786_19030"/>
<feature type="transmembrane region" description="Helical" evidence="19">
    <location>
        <begin position="791"/>
        <end position="811"/>
    </location>
</feature>
<dbReference type="PANTHER" id="PTHR43520:SF5">
    <property type="entry name" value="CATION-TRANSPORTING P-TYPE ATPASE-RELATED"/>
    <property type="match status" value="1"/>
</dbReference>
<feature type="transmembrane region" description="Helical" evidence="19">
    <location>
        <begin position="230"/>
        <end position="248"/>
    </location>
</feature>
<dbReference type="SUPFAM" id="SSF81653">
    <property type="entry name" value="Calcium ATPase, transduction domain A"/>
    <property type="match status" value="1"/>
</dbReference>
<name>A0A9X7Z6R8_9BACL</name>
<evidence type="ECO:0000256" key="7">
    <source>
        <dbReference type="ARBA" id="ARBA00022692"/>
    </source>
</evidence>
<evidence type="ECO:0000256" key="16">
    <source>
        <dbReference type="ARBA" id="ARBA00023065"/>
    </source>
</evidence>
<evidence type="ECO:0000256" key="3">
    <source>
        <dbReference type="ARBA" id="ARBA00012517"/>
    </source>
</evidence>
<dbReference type="Pfam" id="PF00403">
    <property type="entry name" value="HMA"/>
    <property type="match status" value="1"/>
</dbReference>
<evidence type="ECO:0000256" key="1">
    <source>
        <dbReference type="ARBA" id="ARBA00004651"/>
    </source>
</evidence>
<dbReference type="GO" id="GO:0140581">
    <property type="term" value="F:P-type monovalent copper transporter activity"/>
    <property type="evidence" value="ECO:0007669"/>
    <property type="project" value="UniProtKB-EC"/>
</dbReference>
<dbReference type="AlphaFoldDB" id="A0A9X7Z6R8"/>
<dbReference type="InterPro" id="IPR023214">
    <property type="entry name" value="HAD_sf"/>
</dbReference>
<gene>
    <name evidence="21" type="ORF">JZ786_19030</name>
</gene>
<dbReference type="InterPro" id="IPR008250">
    <property type="entry name" value="ATPase_P-typ_transduc_dom_A_sf"/>
</dbReference>
<feature type="domain" description="HMA" evidence="20">
    <location>
        <begin position="72"/>
        <end position="141"/>
    </location>
</feature>
<evidence type="ECO:0000256" key="10">
    <source>
        <dbReference type="ARBA" id="ARBA00022796"/>
    </source>
</evidence>
<dbReference type="SUPFAM" id="SSF56784">
    <property type="entry name" value="HAD-like"/>
    <property type="match status" value="1"/>
</dbReference>
<keyword evidence="11 19" id="KW-0067">ATP-binding</keyword>
<dbReference type="InterPro" id="IPR023298">
    <property type="entry name" value="ATPase_P-typ_TM_dom_sf"/>
</dbReference>
<feature type="transmembrane region" description="Helical" evidence="19">
    <location>
        <begin position="254"/>
        <end position="272"/>
    </location>
</feature>
<keyword evidence="6" id="KW-0597">Phosphoprotein</keyword>
<dbReference type="InterPro" id="IPR006121">
    <property type="entry name" value="HMA_dom"/>
</dbReference>
<dbReference type="PANTHER" id="PTHR43520">
    <property type="entry name" value="ATP7, ISOFORM B"/>
    <property type="match status" value="1"/>
</dbReference>
<dbReference type="Gene3D" id="3.30.70.100">
    <property type="match status" value="1"/>
</dbReference>
<evidence type="ECO:0000313" key="21">
    <source>
        <dbReference type="EMBL" id="QSO46535.1"/>
    </source>
</evidence>
<evidence type="ECO:0000256" key="5">
    <source>
        <dbReference type="ARBA" id="ARBA00022475"/>
    </source>
</evidence>
<dbReference type="NCBIfam" id="TIGR01511">
    <property type="entry name" value="ATPase-IB1_Cu"/>
    <property type="match status" value="1"/>
</dbReference>
<keyword evidence="17 19" id="KW-0472">Membrane</keyword>
<evidence type="ECO:0000256" key="18">
    <source>
        <dbReference type="ARBA" id="ARBA00049289"/>
    </source>
</evidence>
<evidence type="ECO:0000256" key="12">
    <source>
        <dbReference type="ARBA" id="ARBA00022842"/>
    </source>
</evidence>
<reference evidence="21 22" key="1">
    <citation type="submission" date="2021-02" db="EMBL/GenBank/DDBJ databases">
        <title>Alicyclobacillus curvatus sp. nov. and Alicyclobacillus mengziensis sp. nov., two acidophilic bacteria isolated from acid mine drainage.</title>
        <authorList>
            <person name="Huang Y."/>
        </authorList>
    </citation>
    <scope>NUCLEOTIDE SEQUENCE [LARGE SCALE GENOMIC DNA]</scope>
    <source>
        <strain evidence="21 22">S30H14</strain>
    </source>
</reference>
<dbReference type="NCBIfam" id="TIGR01494">
    <property type="entry name" value="ATPase_P-type"/>
    <property type="match status" value="1"/>
</dbReference>
<dbReference type="InterPro" id="IPR036163">
    <property type="entry name" value="HMA_dom_sf"/>
</dbReference>
<keyword evidence="5 19" id="KW-1003">Cell membrane</keyword>
<evidence type="ECO:0000313" key="22">
    <source>
        <dbReference type="Proteomes" id="UP000663505"/>
    </source>
</evidence>
<keyword evidence="4" id="KW-0813">Transport</keyword>
<dbReference type="InterPro" id="IPR027256">
    <property type="entry name" value="P-typ_ATPase_IB"/>
</dbReference>
<evidence type="ECO:0000256" key="8">
    <source>
        <dbReference type="ARBA" id="ARBA00022723"/>
    </source>
</evidence>
<protein>
    <recommendedName>
        <fullName evidence="3">P-type Cu(+) transporter</fullName>
        <ecNumber evidence="3">7.2.2.8</ecNumber>
    </recommendedName>
</protein>
<evidence type="ECO:0000256" key="14">
    <source>
        <dbReference type="ARBA" id="ARBA00022989"/>
    </source>
</evidence>
<feature type="transmembrane region" description="Helical" evidence="19">
    <location>
        <begin position="406"/>
        <end position="428"/>
    </location>
</feature>
<dbReference type="PRINTS" id="PR00119">
    <property type="entry name" value="CATATPASE"/>
</dbReference>
<dbReference type="EC" id="7.2.2.8" evidence="3"/>
<dbReference type="GO" id="GO:0005886">
    <property type="term" value="C:plasma membrane"/>
    <property type="evidence" value="ECO:0007669"/>
    <property type="project" value="UniProtKB-SubCell"/>
</dbReference>
<evidence type="ECO:0000256" key="9">
    <source>
        <dbReference type="ARBA" id="ARBA00022741"/>
    </source>
</evidence>
<keyword evidence="12" id="KW-0460">Magnesium</keyword>
<evidence type="ECO:0000256" key="6">
    <source>
        <dbReference type="ARBA" id="ARBA00022553"/>
    </source>
</evidence>
<evidence type="ECO:0000259" key="20">
    <source>
        <dbReference type="PROSITE" id="PS50846"/>
    </source>
</evidence>
<dbReference type="GO" id="GO:0005507">
    <property type="term" value="F:copper ion binding"/>
    <property type="evidence" value="ECO:0007669"/>
    <property type="project" value="TreeGrafter"/>
</dbReference>
<keyword evidence="15" id="KW-0186">Copper</keyword>
<evidence type="ECO:0000256" key="4">
    <source>
        <dbReference type="ARBA" id="ARBA00022448"/>
    </source>
</evidence>
<dbReference type="InterPro" id="IPR036412">
    <property type="entry name" value="HAD-like_sf"/>
</dbReference>
<feature type="transmembrane region" description="Helical" evidence="19">
    <location>
        <begin position="161"/>
        <end position="180"/>
    </location>
</feature>
<keyword evidence="16" id="KW-0406">Ion transport</keyword>